<dbReference type="AlphaFoldDB" id="A0A0V0RUB6"/>
<gene>
    <name evidence="2" type="ORF">T07_12299</name>
</gene>
<evidence type="ECO:0000313" key="3">
    <source>
        <dbReference type="Proteomes" id="UP000054630"/>
    </source>
</evidence>
<organism evidence="2 3">
    <name type="scientific">Trichinella nelsoni</name>
    <dbReference type="NCBI Taxonomy" id="6336"/>
    <lineage>
        <taxon>Eukaryota</taxon>
        <taxon>Metazoa</taxon>
        <taxon>Ecdysozoa</taxon>
        <taxon>Nematoda</taxon>
        <taxon>Enoplea</taxon>
        <taxon>Dorylaimia</taxon>
        <taxon>Trichinellida</taxon>
        <taxon>Trichinellidae</taxon>
        <taxon>Trichinella</taxon>
    </lineage>
</organism>
<reference evidence="2 3" key="1">
    <citation type="submission" date="2015-01" db="EMBL/GenBank/DDBJ databases">
        <title>Evolution of Trichinella species and genotypes.</title>
        <authorList>
            <person name="Korhonen P.K."/>
            <person name="Edoardo P."/>
            <person name="Giuseppe L.R."/>
            <person name="Gasser R.B."/>
        </authorList>
    </citation>
    <scope>NUCLEOTIDE SEQUENCE [LARGE SCALE GENOMIC DNA]</scope>
    <source>
        <strain evidence="2">ISS37</strain>
    </source>
</reference>
<protein>
    <submittedName>
        <fullName evidence="2">Uncharacterized protein</fullName>
    </submittedName>
</protein>
<keyword evidence="1" id="KW-0472">Membrane</keyword>
<feature type="transmembrane region" description="Helical" evidence="1">
    <location>
        <begin position="45"/>
        <end position="68"/>
    </location>
</feature>
<dbReference type="Proteomes" id="UP000054630">
    <property type="component" value="Unassembled WGS sequence"/>
</dbReference>
<keyword evidence="1" id="KW-0812">Transmembrane</keyword>
<keyword evidence="1" id="KW-1133">Transmembrane helix</keyword>
<sequence length="389" mass="43589">MEIEFDVSLLDMCQEIDWHYKESCCAFATCVVCRISLVKGNCVRICVCVCLLAALIFGTGAIIANVLGRMDNMYNRISEWALSGFSNGSSGSLIALFYPETGRSKNIAAQKFCQSFLFSSIHSFISQPILSSTECLFSEFCLLRTIAVNMRKCCIGQWINSTVSRMFLTCLDVKYLMSDLMTSWFVIVHCVAFIQKWLYLIHFTSNTFIEGNQYCKIIIALLLFTSKKAKRTEIVNGIRFSTESVFVKLYSELLLHYLAIAIDHIACHARLTANIEHWQTDKVHLANLPTNGRLSENSLTKFGVMMTPDSDACNLTKRDINRPDGDSMAPLDGAVIVRLSHLSSIALLVDAVDDFTTASVRQEPLTTEILGKEKGEKAKQLGNTKRRRG</sequence>
<evidence type="ECO:0000256" key="1">
    <source>
        <dbReference type="SAM" id="Phobius"/>
    </source>
</evidence>
<comment type="caution">
    <text evidence="2">The sequence shown here is derived from an EMBL/GenBank/DDBJ whole genome shotgun (WGS) entry which is preliminary data.</text>
</comment>
<accession>A0A0V0RUB6</accession>
<keyword evidence="3" id="KW-1185">Reference proteome</keyword>
<dbReference type="OrthoDB" id="10502240at2759"/>
<evidence type="ECO:0000313" key="2">
    <source>
        <dbReference type="EMBL" id="KRX18052.1"/>
    </source>
</evidence>
<proteinExistence type="predicted"/>
<name>A0A0V0RUB6_9BILA</name>
<dbReference type="EMBL" id="JYDL01000078">
    <property type="protein sequence ID" value="KRX18052.1"/>
    <property type="molecule type" value="Genomic_DNA"/>
</dbReference>